<keyword evidence="1" id="KW-0812">Transmembrane</keyword>
<accession>A0AAV5UGB7</accession>
<sequence>FFESCIFRHLHCTIHVSQRRIMMRYRTGYGDGALGAFIGCVVHIFFTVGCASDEKVCPAFWHTLLLFGAISGGAAVGQCILFALACLFAKEDGVSPEVKRSLHDLAERLRNVEKDQKSILENQKRILEISYQYQCPFLITL</sequence>
<keyword evidence="1" id="KW-1133">Transmembrane helix</keyword>
<proteinExistence type="predicted"/>
<feature type="transmembrane region" description="Helical" evidence="1">
    <location>
        <begin position="60"/>
        <end position="89"/>
    </location>
</feature>
<evidence type="ECO:0000256" key="1">
    <source>
        <dbReference type="SAM" id="Phobius"/>
    </source>
</evidence>
<dbReference type="AlphaFoldDB" id="A0AAV5UGB7"/>
<dbReference type="EMBL" id="BTSX01000006">
    <property type="protein sequence ID" value="GMT05612.1"/>
    <property type="molecule type" value="Genomic_DNA"/>
</dbReference>
<name>A0AAV5UGB7_9BILA</name>
<organism evidence="2 3">
    <name type="scientific">Pristionchus entomophagus</name>
    <dbReference type="NCBI Taxonomy" id="358040"/>
    <lineage>
        <taxon>Eukaryota</taxon>
        <taxon>Metazoa</taxon>
        <taxon>Ecdysozoa</taxon>
        <taxon>Nematoda</taxon>
        <taxon>Chromadorea</taxon>
        <taxon>Rhabditida</taxon>
        <taxon>Rhabditina</taxon>
        <taxon>Diplogasteromorpha</taxon>
        <taxon>Diplogasteroidea</taxon>
        <taxon>Neodiplogasteridae</taxon>
        <taxon>Pristionchus</taxon>
    </lineage>
</organism>
<feature type="non-terminal residue" evidence="2">
    <location>
        <position position="1"/>
    </location>
</feature>
<gene>
    <name evidence="2" type="ORF">PENTCL1PPCAC_27786</name>
</gene>
<keyword evidence="3" id="KW-1185">Reference proteome</keyword>
<comment type="caution">
    <text evidence="2">The sequence shown here is derived from an EMBL/GenBank/DDBJ whole genome shotgun (WGS) entry which is preliminary data.</text>
</comment>
<reference evidence="2" key="1">
    <citation type="submission" date="2023-10" db="EMBL/GenBank/DDBJ databases">
        <title>Genome assembly of Pristionchus species.</title>
        <authorList>
            <person name="Yoshida K."/>
            <person name="Sommer R.J."/>
        </authorList>
    </citation>
    <scope>NUCLEOTIDE SEQUENCE</scope>
    <source>
        <strain evidence="2">RS0144</strain>
    </source>
</reference>
<evidence type="ECO:0000313" key="2">
    <source>
        <dbReference type="EMBL" id="GMT05612.1"/>
    </source>
</evidence>
<keyword evidence="1" id="KW-0472">Membrane</keyword>
<feature type="transmembrane region" description="Helical" evidence="1">
    <location>
        <begin position="28"/>
        <end position="48"/>
    </location>
</feature>
<dbReference type="Proteomes" id="UP001432027">
    <property type="component" value="Unassembled WGS sequence"/>
</dbReference>
<evidence type="ECO:0000313" key="3">
    <source>
        <dbReference type="Proteomes" id="UP001432027"/>
    </source>
</evidence>
<protein>
    <submittedName>
        <fullName evidence="2">Uncharacterized protein</fullName>
    </submittedName>
</protein>